<dbReference type="InterPro" id="IPR021797">
    <property type="entry name" value="Wzy_C_2"/>
</dbReference>
<evidence type="ECO:0000256" key="1">
    <source>
        <dbReference type="ARBA" id="ARBA00004141"/>
    </source>
</evidence>
<name>A0ABM9JJ50_9RALS</name>
<feature type="transmembrane region" description="Helical" evidence="5">
    <location>
        <begin position="423"/>
        <end position="443"/>
    </location>
</feature>
<keyword evidence="2 5" id="KW-0812">Transmembrane</keyword>
<evidence type="ECO:0000313" key="9">
    <source>
        <dbReference type="EMBL" id="CAJ0795560.1"/>
    </source>
</evidence>
<dbReference type="Pfam" id="PF15864">
    <property type="entry name" value="PglL_A"/>
    <property type="match status" value="1"/>
</dbReference>
<dbReference type="Pfam" id="PF11846">
    <property type="entry name" value="Wzy_C_2"/>
    <property type="match status" value="1"/>
</dbReference>
<proteinExistence type="predicted"/>
<comment type="subcellular location">
    <subcellularLocation>
        <location evidence="1">Membrane</location>
        <topology evidence="1">Multi-pass membrane protein</topology>
    </subcellularLocation>
</comment>
<feature type="transmembrane region" description="Helical" evidence="5">
    <location>
        <begin position="245"/>
        <end position="267"/>
    </location>
</feature>
<feature type="domain" description="O-antigen ligase-related" evidence="6">
    <location>
        <begin position="205"/>
        <end position="355"/>
    </location>
</feature>
<feature type="transmembrane region" description="Helical" evidence="5">
    <location>
        <begin position="371"/>
        <end position="388"/>
    </location>
</feature>
<evidence type="ECO:0000256" key="3">
    <source>
        <dbReference type="ARBA" id="ARBA00022989"/>
    </source>
</evidence>
<feature type="transmembrane region" description="Helical" evidence="5">
    <location>
        <begin position="70"/>
        <end position="87"/>
    </location>
</feature>
<feature type="transmembrane region" description="Helical" evidence="5">
    <location>
        <begin position="220"/>
        <end position="236"/>
    </location>
</feature>
<sequence length="591" mass="65679">MNRLHFSLLPPLLLWPALVACAVLPYLVALHTFPLPTFYSEFAAGVCWAVLAIVVLTLTWRHDTGLPRIALAPLALIGVLFVQLQLASPLNPFLSLAATVFLLAAACACGLGVRCRDLPGTLEAFAFGLILGGLVNVAIELVQLFRVADLPVTLFSMLPTGAGRRMWGNMNQPNHLASYLAFGLAACAFFASKRQRAWIPLIPVAMVLLLGMVLTFSRISWLYIVIVGALAGFAWTEDQRGLRRWMLVCAPVVLLAAVYEVFDWLVAHANLLWHLDLPGSLGDRMQEGAGLRRLLWNHAWHIFLAHPWLGGGWGDYAWNQFVQTDVLGRVEVSFNAHNIVLDLLAKVGVFGLLAVALPVLGFIWSLRKRRMTPGLMFLLAILMVMGAHSMLEYPLHYMFFLLPCAFALGYVDDRTLRVPSAGMTWASTAIVTMVGAALMAHLWGDYKAVERLHYGPDGLQKELARYRTHGWTLLLPYENLAMAIHWFVIPEVAPTLVKLELQAAQFYPGSATVQRYALALAYLGKTDEAVRQLRRMSNNYWEGNTYAEQSTLISQACAQRKEVLKAFCARLRAEHLLVEVPLREQPSVSSQ</sequence>
<dbReference type="Pfam" id="PF04932">
    <property type="entry name" value="Wzy_C"/>
    <property type="match status" value="1"/>
</dbReference>
<dbReference type="InterPro" id="IPR031726">
    <property type="entry name" value="PglL_A"/>
</dbReference>
<keyword evidence="3 5" id="KW-1133">Transmembrane helix</keyword>
<evidence type="ECO:0000256" key="4">
    <source>
        <dbReference type="ARBA" id="ARBA00023136"/>
    </source>
</evidence>
<dbReference type="PROSITE" id="PS51257">
    <property type="entry name" value="PROKAR_LIPOPROTEIN"/>
    <property type="match status" value="1"/>
</dbReference>
<feature type="domain" description="Protein glycosylation ligase" evidence="8">
    <location>
        <begin position="167"/>
        <end position="186"/>
    </location>
</feature>
<reference evidence="9 10" key="1">
    <citation type="submission" date="2023-07" db="EMBL/GenBank/DDBJ databases">
        <authorList>
            <person name="Peeters C."/>
        </authorList>
    </citation>
    <scope>NUCLEOTIDE SEQUENCE [LARGE SCALE GENOMIC DNA]</scope>
    <source>
        <strain evidence="9 10">LMG 7141</strain>
    </source>
</reference>
<feature type="domain" description="Virulence factor membrane-bound polymerase C-terminal" evidence="7">
    <location>
        <begin position="376"/>
        <end position="542"/>
    </location>
</feature>
<gene>
    <name evidence="9" type="ORF">LMG7141_03109</name>
</gene>
<evidence type="ECO:0000259" key="8">
    <source>
        <dbReference type="Pfam" id="PF15864"/>
    </source>
</evidence>
<feature type="transmembrane region" description="Helical" evidence="5">
    <location>
        <begin position="176"/>
        <end position="192"/>
    </location>
</feature>
<dbReference type="EMBL" id="CATYWO010000004">
    <property type="protein sequence ID" value="CAJ0795560.1"/>
    <property type="molecule type" value="Genomic_DNA"/>
</dbReference>
<evidence type="ECO:0000256" key="5">
    <source>
        <dbReference type="SAM" id="Phobius"/>
    </source>
</evidence>
<feature type="transmembrane region" description="Helical" evidence="5">
    <location>
        <begin position="93"/>
        <end position="113"/>
    </location>
</feature>
<keyword evidence="4 5" id="KW-0472">Membrane</keyword>
<dbReference type="Proteomes" id="UP001189616">
    <property type="component" value="Unassembled WGS sequence"/>
</dbReference>
<feature type="transmembrane region" description="Helical" evidence="5">
    <location>
        <begin position="125"/>
        <end position="145"/>
    </location>
</feature>
<organism evidence="9 10">
    <name type="scientific">Ralstonia condita</name>
    <dbReference type="NCBI Taxonomy" id="3058600"/>
    <lineage>
        <taxon>Bacteria</taxon>
        <taxon>Pseudomonadati</taxon>
        <taxon>Pseudomonadota</taxon>
        <taxon>Betaproteobacteria</taxon>
        <taxon>Burkholderiales</taxon>
        <taxon>Burkholderiaceae</taxon>
        <taxon>Ralstonia</taxon>
    </lineage>
</organism>
<protein>
    <recommendedName>
        <fullName evidence="11">Polymerase</fullName>
    </recommendedName>
</protein>
<keyword evidence="10" id="KW-1185">Reference proteome</keyword>
<evidence type="ECO:0008006" key="11">
    <source>
        <dbReference type="Google" id="ProtNLM"/>
    </source>
</evidence>
<dbReference type="InterPro" id="IPR051533">
    <property type="entry name" value="WaaL-like"/>
</dbReference>
<accession>A0ABM9JJ50</accession>
<feature type="transmembrane region" description="Helical" evidence="5">
    <location>
        <begin position="197"/>
        <end position="214"/>
    </location>
</feature>
<dbReference type="InterPro" id="IPR007016">
    <property type="entry name" value="O-antigen_ligase-rel_domated"/>
</dbReference>
<feature type="transmembrane region" description="Helical" evidence="5">
    <location>
        <begin position="37"/>
        <end position="58"/>
    </location>
</feature>
<evidence type="ECO:0000256" key="2">
    <source>
        <dbReference type="ARBA" id="ARBA00022692"/>
    </source>
</evidence>
<evidence type="ECO:0000313" key="10">
    <source>
        <dbReference type="Proteomes" id="UP001189616"/>
    </source>
</evidence>
<feature type="transmembrane region" description="Helical" evidence="5">
    <location>
        <begin position="343"/>
        <end position="364"/>
    </location>
</feature>
<evidence type="ECO:0000259" key="7">
    <source>
        <dbReference type="Pfam" id="PF11846"/>
    </source>
</evidence>
<dbReference type="PANTHER" id="PTHR37422:SF21">
    <property type="entry name" value="EXOQ-LIKE PROTEIN"/>
    <property type="match status" value="1"/>
</dbReference>
<dbReference type="PANTHER" id="PTHR37422">
    <property type="entry name" value="TEICHURONIC ACID BIOSYNTHESIS PROTEIN TUAE"/>
    <property type="match status" value="1"/>
</dbReference>
<evidence type="ECO:0000259" key="6">
    <source>
        <dbReference type="Pfam" id="PF04932"/>
    </source>
</evidence>
<dbReference type="RefSeq" id="WP_316658563.1">
    <property type="nucleotide sequence ID" value="NZ_CATYWO010000004.1"/>
</dbReference>
<comment type="caution">
    <text evidence="9">The sequence shown here is derived from an EMBL/GenBank/DDBJ whole genome shotgun (WGS) entry which is preliminary data.</text>
</comment>